<keyword evidence="3" id="KW-1185">Reference proteome</keyword>
<organism evidence="2 3">
    <name type="scientific">Hibiscus sabdariffa</name>
    <name type="common">roselle</name>
    <dbReference type="NCBI Taxonomy" id="183260"/>
    <lineage>
        <taxon>Eukaryota</taxon>
        <taxon>Viridiplantae</taxon>
        <taxon>Streptophyta</taxon>
        <taxon>Embryophyta</taxon>
        <taxon>Tracheophyta</taxon>
        <taxon>Spermatophyta</taxon>
        <taxon>Magnoliopsida</taxon>
        <taxon>eudicotyledons</taxon>
        <taxon>Gunneridae</taxon>
        <taxon>Pentapetalae</taxon>
        <taxon>rosids</taxon>
        <taxon>malvids</taxon>
        <taxon>Malvales</taxon>
        <taxon>Malvaceae</taxon>
        <taxon>Malvoideae</taxon>
        <taxon>Hibiscus</taxon>
    </lineage>
</organism>
<name>A0ABR2EIW4_9ROSI</name>
<protein>
    <submittedName>
        <fullName evidence="2">Uncharacterized protein</fullName>
    </submittedName>
</protein>
<feature type="region of interest" description="Disordered" evidence="1">
    <location>
        <begin position="1"/>
        <end position="29"/>
    </location>
</feature>
<evidence type="ECO:0000313" key="2">
    <source>
        <dbReference type="EMBL" id="KAK8561940.1"/>
    </source>
</evidence>
<evidence type="ECO:0000313" key="3">
    <source>
        <dbReference type="Proteomes" id="UP001472677"/>
    </source>
</evidence>
<accession>A0ABR2EIW4</accession>
<proteinExistence type="predicted"/>
<dbReference type="Proteomes" id="UP001472677">
    <property type="component" value="Unassembled WGS sequence"/>
</dbReference>
<comment type="caution">
    <text evidence="2">The sequence shown here is derived from an EMBL/GenBank/DDBJ whole genome shotgun (WGS) entry which is preliminary data.</text>
</comment>
<gene>
    <name evidence="2" type="ORF">V6N12_048995</name>
</gene>
<evidence type="ECO:0000256" key="1">
    <source>
        <dbReference type="SAM" id="MobiDB-lite"/>
    </source>
</evidence>
<sequence length="71" mass="8203">MQQKKGKVVAQQASGREGSDWWEDSNPIDELNPKKLEEVDFRYAEFFKEHFITRNKKITASTSMSTPKDPA</sequence>
<reference evidence="2 3" key="1">
    <citation type="journal article" date="2024" name="G3 (Bethesda)">
        <title>Genome assembly of Hibiscus sabdariffa L. provides insights into metabolisms of medicinal natural products.</title>
        <authorList>
            <person name="Kim T."/>
        </authorList>
    </citation>
    <scope>NUCLEOTIDE SEQUENCE [LARGE SCALE GENOMIC DNA]</scope>
    <source>
        <strain evidence="2">TK-2024</strain>
        <tissue evidence="2">Old leaves</tissue>
    </source>
</reference>
<dbReference type="EMBL" id="JBBPBM010000013">
    <property type="protein sequence ID" value="KAK8561940.1"/>
    <property type="molecule type" value="Genomic_DNA"/>
</dbReference>